<reference evidence="3 4" key="1">
    <citation type="submission" date="2016-03" db="EMBL/GenBank/DDBJ databases">
        <title>Draft genome sequence of the Fonsecaea monophora CBS 269.37.</title>
        <authorList>
            <person name="Bombassaro A."/>
            <person name="Vinicius W.A."/>
            <person name="De Hoog S."/>
            <person name="Sun J."/>
            <person name="Souza E.M."/>
            <person name="Raittz R.T."/>
            <person name="Costa F."/>
            <person name="Leao A.C."/>
            <person name="Tadra-Sfeir M.Z."/>
            <person name="Baura V."/>
            <person name="Balsanelli E."/>
            <person name="Pedrosa F.O."/>
            <person name="Moreno L.F."/>
            <person name="Steffens M.B."/>
            <person name="Xi L."/>
            <person name="Bocca A.L."/>
            <person name="Felipe M.S."/>
            <person name="Teixeira M."/>
            <person name="Telles Filho F.Q."/>
            <person name="Azevedo C.M."/>
            <person name="Gomes R."/>
            <person name="Vicente V.A."/>
        </authorList>
    </citation>
    <scope>NUCLEOTIDE SEQUENCE [LARGE SCALE GENOMIC DNA]</scope>
    <source>
        <strain evidence="3 4">CBS 269.37</strain>
    </source>
</reference>
<dbReference type="Gene3D" id="3.40.630.10">
    <property type="entry name" value="Zn peptidases"/>
    <property type="match status" value="1"/>
</dbReference>
<protein>
    <recommendedName>
        <fullName evidence="5">Peptidase M20 dimerisation domain-containing protein</fullName>
    </recommendedName>
</protein>
<dbReference type="InterPro" id="IPR010158">
    <property type="entry name" value="Amidase_Cbmase"/>
</dbReference>
<dbReference type="Proteomes" id="UP000077002">
    <property type="component" value="Unassembled WGS sequence"/>
</dbReference>
<dbReference type="CDD" id="cd03884">
    <property type="entry name" value="M20_bAS"/>
    <property type="match status" value="1"/>
</dbReference>
<dbReference type="Gene3D" id="3.30.70.360">
    <property type="match status" value="1"/>
</dbReference>
<dbReference type="SUPFAM" id="SSF53187">
    <property type="entry name" value="Zn-dependent exopeptidases"/>
    <property type="match status" value="1"/>
</dbReference>
<dbReference type="GeneID" id="34606585"/>
<evidence type="ECO:0000256" key="2">
    <source>
        <dbReference type="ARBA" id="ARBA00022801"/>
    </source>
</evidence>
<dbReference type="PROSITE" id="PS00758">
    <property type="entry name" value="ARGE_DAPE_CPG2_1"/>
    <property type="match status" value="1"/>
</dbReference>
<dbReference type="PANTHER" id="PTHR32494">
    <property type="entry name" value="ALLANTOATE DEIMINASE-RELATED"/>
    <property type="match status" value="1"/>
</dbReference>
<dbReference type="OrthoDB" id="4676at2759"/>
<comment type="similarity">
    <text evidence="1">Belongs to the peptidase M20A family.</text>
</comment>
<accession>A0A177ETI2</accession>
<dbReference type="PANTHER" id="PTHR32494:SF20">
    <property type="entry name" value="PEPTIDASE M20 DIMERISATION DOMAIN-CONTAINING PROTEIN"/>
    <property type="match status" value="1"/>
</dbReference>
<evidence type="ECO:0008006" key="5">
    <source>
        <dbReference type="Google" id="ProtNLM"/>
    </source>
</evidence>
<dbReference type="GO" id="GO:0016813">
    <property type="term" value="F:hydrolase activity, acting on carbon-nitrogen (but not peptide) bonds, in linear amidines"/>
    <property type="evidence" value="ECO:0007669"/>
    <property type="project" value="InterPro"/>
</dbReference>
<name>A0A177ETI2_9EURO</name>
<organism evidence="3 4">
    <name type="scientific">Fonsecaea monophora</name>
    <dbReference type="NCBI Taxonomy" id="254056"/>
    <lineage>
        <taxon>Eukaryota</taxon>
        <taxon>Fungi</taxon>
        <taxon>Dikarya</taxon>
        <taxon>Ascomycota</taxon>
        <taxon>Pezizomycotina</taxon>
        <taxon>Eurotiomycetes</taxon>
        <taxon>Chaetothyriomycetidae</taxon>
        <taxon>Chaetothyriales</taxon>
        <taxon>Herpotrichiellaceae</taxon>
        <taxon>Fonsecaea</taxon>
    </lineage>
</organism>
<dbReference type="RefSeq" id="XP_022506324.1">
    <property type="nucleotide sequence ID" value="XM_022661382.1"/>
</dbReference>
<dbReference type="InterPro" id="IPR001261">
    <property type="entry name" value="ArgE/DapE_CS"/>
</dbReference>
<dbReference type="EMBL" id="LVKK01000162">
    <property type="protein sequence ID" value="OAG34372.1"/>
    <property type="molecule type" value="Genomic_DNA"/>
</dbReference>
<comment type="caution">
    <text evidence="3">The sequence shown here is derived from an EMBL/GenBank/DDBJ whole genome shotgun (WGS) entry which is preliminary data.</text>
</comment>
<keyword evidence="2" id="KW-0378">Hydrolase</keyword>
<dbReference type="InterPro" id="IPR002933">
    <property type="entry name" value="Peptidase_M20"/>
</dbReference>
<dbReference type="AlphaFoldDB" id="A0A177ETI2"/>
<proteinExistence type="inferred from homology"/>
<keyword evidence="4" id="KW-1185">Reference proteome</keyword>
<evidence type="ECO:0000313" key="3">
    <source>
        <dbReference type="EMBL" id="OAG34372.1"/>
    </source>
</evidence>
<dbReference type="Pfam" id="PF01546">
    <property type="entry name" value="Peptidase_M20"/>
    <property type="match status" value="1"/>
</dbReference>
<sequence>MFSHTITYSLRRPYTIKKLSSLTLTGSRLYATVKPAPLADKLSVNSDRLWRDIHYTAQWSAPSPGGVTRLCADENDKKVRDWFKEQLIELGADYKVSVHHFEMGLAYRNQVNATGTQFGVFEGEDNSIPPIAMGSHLDTVATGGRFDGPLGVRHSGHLLRVSNIYQVLGALEVIRSFKEQGIKTRAPIVLINWTNEEGARFFPLLGSSIVYAGRSTVEQAHAAASNDASELTMGSELKKIGYIGDGPNTFEEFPISAHFEIHCEQSTDLEKAGKPVGWVEGWQGMTWYDVVFHGENGHANTYPMYGRRDALTGAAKLICELEKLAYEKNGASTVTGIHSRPWGACNIQSKTKITFCLMHKEAEGLEAMGTSIMERVKSIASLHGLEVETDRTVHLLPGNFWPEAIDCVRLACGDKGIASRTGTGHDSTMTTLLCPTAMVFARAKDGISHSPKEWTSQEDCAESALVLGKSVLNFDSYLKEKALEK</sequence>
<dbReference type="SUPFAM" id="SSF55031">
    <property type="entry name" value="Bacterial exopeptidase dimerisation domain"/>
    <property type="match status" value="1"/>
</dbReference>
<evidence type="ECO:0000256" key="1">
    <source>
        <dbReference type="ARBA" id="ARBA00006247"/>
    </source>
</evidence>
<evidence type="ECO:0000313" key="4">
    <source>
        <dbReference type="Proteomes" id="UP000077002"/>
    </source>
</evidence>
<dbReference type="NCBIfam" id="TIGR01879">
    <property type="entry name" value="hydantase"/>
    <property type="match status" value="1"/>
</dbReference>
<dbReference type="InterPro" id="IPR036264">
    <property type="entry name" value="Bact_exopeptidase_dim_dom"/>
</dbReference>
<gene>
    <name evidence="3" type="ORF">AYO21_11491</name>
</gene>